<feature type="compositionally biased region" description="Acidic residues" evidence="3">
    <location>
        <begin position="84"/>
        <end position="93"/>
    </location>
</feature>
<dbReference type="InterPro" id="IPR027925">
    <property type="entry name" value="MCM_N"/>
</dbReference>
<feature type="region of interest" description="Disordered" evidence="3">
    <location>
        <begin position="73"/>
        <end position="93"/>
    </location>
</feature>
<protein>
    <recommendedName>
        <fullName evidence="2">DNA replication licensing factor MCM7</fullName>
        <ecNumber evidence="2">3.6.4.12</ecNumber>
    </recommendedName>
</protein>
<dbReference type="SUPFAM" id="SSF50249">
    <property type="entry name" value="Nucleic acid-binding proteins"/>
    <property type="match status" value="1"/>
</dbReference>
<comment type="similarity">
    <text evidence="2">Belongs to the MCM family.</text>
</comment>
<dbReference type="InterPro" id="IPR012340">
    <property type="entry name" value="NA-bd_OB-fold"/>
</dbReference>
<dbReference type="Gene3D" id="3.30.1640.10">
    <property type="entry name" value="mini-chromosome maintenance (MCM) complex, chain A, domain 1"/>
    <property type="match status" value="1"/>
</dbReference>
<keyword evidence="2" id="KW-0238">DNA-binding</keyword>
<keyword evidence="1 2" id="KW-0131">Cell cycle</keyword>
<dbReference type="Pfam" id="PF14551">
    <property type="entry name" value="MCM_N"/>
    <property type="match status" value="1"/>
</dbReference>
<feature type="domain" description="MCM N-terminal" evidence="4">
    <location>
        <begin position="182"/>
        <end position="312"/>
    </location>
</feature>
<dbReference type="RefSeq" id="XP_002739848.1">
    <property type="nucleotide sequence ID" value="XM_002739802.1"/>
</dbReference>
<dbReference type="InterPro" id="IPR033762">
    <property type="entry name" value="MCM_OB"/>
</dbReference>
<name>A0ABM0GY05_SACKO</name>
<dbReference type="InterPro" id="IPR008050">
    <property type="entry name" value="MCM7"/>
</dbReference>
<keyword evidence="2" id="KW-0539">Nucleus</keyword>
<proteinExistence type="inferred from homology"/>
<accession>A0ABM0GY05</accession>
<gene>
    <name evidence="7" type="primary">LOC100367143</name>
    <name evidence="2" type="synonym">MCM7</name>
</gene>
<reference evidence="7" key="1">
    <citation type="submission" date="2025-08" db="UniProtKB">
        <authorList>
            <consortium name="RefSeq"/>
        </authorList>
    </citation>
    <scope>IDENTIFICATION</scope>
    <source>
        <tissue evidence="7">Testes</tissue>
    </source>
</reference>
<dbReference type="Pfam" id="PF17207">
    <property type="entry name" value="MCM_OB"/>
    <property type="match status" value="1"/>
</dbReference>
<feature type="domain" description="MCM OB" evidence="5">
    <location>
        <begin position="324"/>
        <end position="454"/>
    </location>
</feature>
<evidence type="ECO:0000256" key="2">
    <source>
        <dbReference type="RuleBase" id="RU365012"/>
    </source>
</evidence>
<dbReference type="Gene3D" id="2.20.28.10">
    <property type="match status" value="1"/>
</dbReference>
<evidence type="ECO:0000259" key="5">
    <source>
        <dbReference type="Pfam" id="PF17207"/>
    </source>
</evidence>
<evidence type="ECO:0000256" key="1">
    <source>
        <dbReference type="ARBA" id="ARBA00023306"/>
    </source>
</evidence>
<keyword evidence="2" id="KW-0347">Helicase</keyword>
<dbReference type="Gene3D" id="2.40.50.140">
    <property type="entry name" value="Nucleic acid-binding proteins"/>
    <property type="match status" value="1"/>
</dbReference>
<evidence type="ECO:0000313" key="6">
    <source>
        <dbReference type="Proteomes" id="UP000694865"/>
    </source>
</evidence>
<keyword evidence="2" id="KW-0235">DNA replication</keyword>
<comment type="function">
    <text evidence="2">Acts as component of the MCM2-7 complex (MCM complex) which is the replicative helicase essential for 'once per cell cycle' DNA replication initiation and elongation in eukaryotic cells. The active ATPase sites in the MCM2-7 ring are formed through the interaction surfaces of two neighboring subunits such that a critical structure of a conserved arginine finger motif is provided in trans relative to the ATP-binding site of the Walker A box of the adjacent subunit. The six ATPase active sites, however, are likely to contribute differentially to the complex helicase activity.</text>
</comment>
<dbReference type="PANTHER" id="PTHR11630:SF26">
    <property type="entry name" value="DNA REPLICATION LICENSING FACTOR MCM7"/>
    <property type="match status" value="1"/>
</dbReference>
<evidence type="ECO:0000313" key="7">
    <source>
        <dbReference type="RefSeq" id="XP_002739848.1"/>
    </source>
</evidence>
<keyword evidence="2" id="KW-0378">Hydrolase</keyword>
<evidence type="ECO:0000259" key="4">
    <source>
        <dbReference type="Pfam" id="PF14551"/>
    </source>
</evidence>
<dbReference type="SMART" id="SM00350">
    <property type="entry name" value="MCM"/>
    <property type="match status" value="1"/>
</dbReference>
<organism evidence="6 7">
    <name type="scientific">Saccoglossus kowalevskii</name>
    <name type="common">Acorn worm</name>
    <dbReference type="NCBI Taxonomy" id="10224"/>
    <lineage>
        <taxon>Eukaryota</taxon>
        <taxon>Metazoa</taxon>
        <taxon>Hemichordata</taxon>
        <taxon>Enteropneusta</taxon>
        <taxon>Harrimaniidae</taxon>
        <taxon>Saccoglossus</taxon>
    </lineage>
</organism>
<keyword evidence="2" id="KW-0067">ATP-binding</keyword>
<dbReference type="PRINTS" id="PR01663">
    <property type="entry name" value="MCMPROTEIN7"/>
</dbReference>
<dbReference type="EC" id="3.6.4.12" evidence="2"/>
<evidence type="ECO:0000256" key="3">
    <source>
        <dbReference type="SAM" id="MobiDB-lite"/>
    </source>
</evidence>
<dbReference type="PANTHER" id="PTHR11630">
    <property type="entry name" value="DNA REPLICATION LICENSING FACTOR MCM FAMILY MEMBER"/>
    <property type="match status" value="1"/>
</dbReference>
<sequence>MCGEKRCLELKKCFCLSLQNIDKNKNFILKRFLGDTVDCTNSLPNPSELFLDLSEIVGPDDPKSRELEVSKLNQSGGVDGGGGGDDDHDADSDSDISRLFLPDDFYQEDLREFDGLSEGHSCQLSDIVLDSDIGLCPPPCPRSRPPCPLIRQPLHFVVDDTFDRITKLKMKFAEVKAKIQLNKIKQFLGEFYKDSDDGGKDFKYGRQLVHLAHREQVELTIDLEDVAEVDPDLAEAIVENTRRYTNLFADAVYEMMPDYKEKEIVNKDSLDVYIEHRLMMEQRLRGGRQNETEERDARNKYPPELMRRYEIHFKAPSTQKPMATRDVKADSIGKLVVVRGIVTRCTEVKPMMTVATYTCDQCGAETYQVINSPTFMPLLTCPSQECTTNKSGGRLYLQTRGSKFTKFQEVKIQEHSDQVPVGNIPRSITIHCRGETTRQCGPGDHISVTGLFLPMLKTGFRQMAQGLLSETYLEANRIVTMNKTQDDELTAKELSEEEIRQIAGKKCHVYVIYVYQ</sequence>
<dbReference type="GeneID" id="100367143"/>
<dbReference type="Proteomes" id="UP000694865">
    <property type="component" value="Unplaced"/>
</dbReference>
<dbReference type="InterPro" id="IPR031327">
    <property type="entry name" value="MCM"/>
</dbReference>
<comment type="subcellular location">
    <subcellularLocation>
        <location evidence="2">Nucleus</location>
    </subcellularLocation>
</comment>
<comment type="catalytic activity">
    <reaction evidence="2">
        <text>ATP + H2O = ADP + phosphate + H(+)</text>
        <dbReference type="Rhea" id="RHEA:13065"/>
        <dbReference type="ChEBI" id="CHEBI:15377"/>
        <dbReference type="ChEBI" id="CHEBI:15378"/>
        <dbReference type="ChEBI" id="CHEBI:30616"/>
        <dbReference type="ChEBI" id="CHEBI:43474"/>
        <dbReference type="ChEBI" id="CHEBI:456216"/>
        <dbReference type="EC" id="3.6.4.12"/>
    </reaction>
</comment>
<keyword evidence="2" id="KW-0547">Nucleotide-binding</keyword>
<keyword evidence="6" id="KW-1185">Reference proteome</keyword>